<proteinExistence type="inferred from homology"/>
<evidence type="ECO:0000256" key="9">
    <source>
        <dbReference type="ARBA" id="ARBA00022842"/>
    </source>
</evidence>
<dbReference type="Gene3D" id="3.30.460.10">
    <property type="entry name" value="Beta Polymerase, domain 2"/>
    <property type="match status" value="1"/>
</dbReference>
<dbReference type="PROSITE" id="PS51371">
    <property type="entry name" value="CBS"/>
    <property type="match status" value="2"/>
</dbReference>
<organism evidence="14 15">
    <name type="scientific">Desulfomicrobium macestii</name>
    <dbReference type="NCBI Taxonomy" id="90731"/>
    <lineage>
        <taxon>Bacteria</taxon>
        <taxon>Pseudomonadati</taxon>
        <taxon>Thermodesulfobacteriota</taxon>
        <taxon>Desulfovibrionia</taxon>
        <taxon>Desulfovibrionales</taxon>
        <taxon>Desulfomicrobiaceae</taxon>
        <taxon>Desulfomicrobium</taxon>
    </lineage>
</organism>
<dbReference type="CDD" id="cd05398">
    <property type="entry name" value="NT_ClassII-CCAase"/>
    <property type="match status" value="1"/>
</dbReference>
<dbReference type="Pfam" id="PF00571">
    <property type="entry name" value="CBS"/>
    <property type="match status" value="2"/>
</dbReference>
<keyword evidence="3" id="KW-0820">tRNA-binding</keyword>
<dbReference type="InterPro" id="IPR000644">
    <property type="entry name" value="CBS_dom"/>
</dbReference>
<dbReference type="EMBL" id="JADBGG010000012">
    <property type="protein sequence ID" value="MBE1425269.1"/>
    <property type="molecule type" value="Genomic_DNA"/>
</dbReference>
<dbReference type="GO" id="GO:0016787">
    <property type="term" value="F:hydrolase activity"/>
    <property type="evidence" value="ECO:0007669"/>
    <property type="project" value="UniProtKB-KW"/>
</dbReference>
<keyword evidence="5" id="KW-0819">tRNA processing</keyword>
<dbReference type="PANTHER" id="PTHR47788:SF1">
    <property type="entry name" value="A-ADDING TRNA NUCLEOTIDYLTRANSFERASE"/>
    <property type="match status" value="1"/>
</dbReference>
<comment type="cofactor">
    <cofactor evidence="1">
        <name>Mg(2+)</name>
        <dbReference type="ChEBI" id="CHEBI:18420"/>
    </cofactor>
</comment>
<dbReference type="CDD" id="cd17772">
    <property type="entry name" value="CBS_pair_DHH_polyA_Pol_assoc"/>
    <property type="match status" value="1"/>
</dbReference>
<evidence type="ECO:0000256" key="11">
    <source>
        <dbReference type="PROSITE-ProRule" id="PRU00703"/>
    </source>
</evidence>
<evidence type="ECO:0000256" key="2">
    <source>
        <dbReference type="ARBA" id="ARBA00007265"/>
    </source>
</evidence>
<keyword evidence="15" id="KW-1185">Reference proteome</keyword>
<evidence type="ECO:0000256" key="3">
    <source>
        <dbReference type="ARBA" id="ARBA00022555"/>
    </source>
</evidence>
<keyword evidence="11" id="KW-0129">CBS domain</keyword>
<dbReference type="SUPFAM" id="SSF64182">
    <property type="entry name" value="DHH phosphoesterases"/>
    <property type="match status" value="1"/>
</dbReference>
<dbReference type="GO" id="GO:0004810">
    <property type="term" value="F:CCA tRNA nucleotidyltransferase activity"/>
    <property type="evidence" value="ECO:0007669"/>
    <property type="project" value="UniProtKB-EC"/>
</dbReference>
<dbReference type="Pfam" id="PF01368">
    <property type="entry name" value="DHH"/>
    <property type="match status" value="1"/>
</dbReference>
<accession>A0ABR9H3J7</accession>
<dbReference type="PANTHER" id="PTHR47788">
    <property type="entry name" value="POLYA POLYMERASE"/>
    <property type="match status" value="1"/>
</dbReference>
<keyword evidence="6 14" id="KW-0548">Nucleotidyltransferase</keyword>
<feature type="domain" description="CBS" evidence="13">
    <location>
        <begin position="322"/>
        <end position="379"/>
    </location>
</feature>
<dbReference type="SUPFAM" id="SSF81891">
    <property type="entry name" value="Poly A polymerase C-terminal region-like"/>
    <property type="match status" value="1"/>
</dbReference>
<keyword evidence="8" id="KW-0547">Nucleotide-binding</keyword>
<reference evidence="14 15" key="1">
    <citation type="submission" date="2020-10" db="EMBL/GenBank/DDBJ databases">
        <title>Genomic Encyclopedia of Type Strains, Phase IV (KMG-IV): sequencing the most valuable type-strain genomes for metagenomic binning, comparative biology and taxonomic classification.</title>
        <authorList>
            <person name="Goeker M."/>
        </authorList>
    </citation>
    <scope>NUCLEOTIDE SEQUENCE [LARGE SCALE GENOMIC DNA]</scope>
    <source>
        <strain evidence="14 15">DSM 4194</strain>
    </source>
</reference>
<feature type="domain" description="CBS" evidence="13">
    <location>
        <begin position="385"/>
        <end position="443"/>
    </location>
</feature>
<evidence type="ECO:0000256" key="1">
    <source>
        <dbReference type="ARBA" id="ARBA00001946"/>
    </source>
</evidence>
<dbReference type="Gene3D" id="3.90.1640.10">
    <property type="entry name" value="inorganic pyrophosphatase (n-terminal core)"/>
    <property type="match status" value="1"/>
</dbReference>
<comment type="similarity">
    <text evidence="2 12">Belongs to the tRNA nucleotidyltransferase/poly(A) polymerase family.</text>
</comment>
<dbReference type="EC" id="3.1.4.-" evidence="14"/>
<keyword evidence="10 12" id="KW-0694">RNA-binding</keyword>
<dbReference type="RefSeq" id="WP_192623548.1">
    <property type="nucleotide sequence ID" value="NZ_JADBGG010000012.1"/>
</dbReference>
<dbReference type="InterPro" id="IPR001667">
    <property type="entry name" value="DDH_dom"/>
</dbReference>
<dbReference type="Pfam" id="PF01743">
    <property type="entry name" value="PolyA_pol"/>
    <property type="match status" value="1"/>
</dbReference>
<comment type="caution">
    <text evidence="14">The sequence shown here is derived from an EMBL/GenBank/DDBJ whole genome shotgun (WGS) entry which is preliminary data.</text>
</comment>
<evidence type="ECO:0000313" key="14">
    <source>
        <dbReference type="EMBL" id="MBE1425269.1"/>
    </source>
</evidence>
<gene>
    <name evidence="14" type="ORF">H4684_001920</name>
</gene>
<keyword evidence="7" id="KW-0479">Metal-binding</keyword>
<dbReference type="Gene3D" id="1.10.3090.10">
    <property type="entry name" value="cca-adding enzyme, domain 2"/>
    <property type="match status" value="1"/>
</dbReference>
<dbReference type="EC" id="3.1.3.-" evidence="14"/>
<dbReference type="Pfam" id="PF12627">
    <property type="entry name" value="PolyA_pol_RNAbd"/>
    <property type="match status" value="1"/>
</dbReference>
<keyword evidence="9" id="KW-0460">Magnesium</keyword>
<evidence type="ECO:0000256" key="6">
    <source>
        <dbReference type="ARBA" id="ARBA00022695"/>
    </source>
</evidence>
<dbReference type="InterPro" id="IPR002646">
    <property type="entry name" value="PolA_pol_head_dom"/>
</dbReference>
<keyword evidence="14" id="KW-0378">Hydrolase</keyword>
<evidence type="ECO:0000256" key="7">
    <source>
        <dbReference type="ARBA" id="ARBA00022723"/>
    </source>
</evidence>
<sequence>MPPETPFNTVITCHANADFDALAAMIAVSKLYPGAALVFPGTQESSLKDYFIQSAMYLFNFKSLKDLDLNAVRLLVVVDTRQRSRLAHVEPLFALPDLQIHLYDHHPATDDALDASLDIYEAWGATTSIIVAKLKEKALTVSPDEATIMGLGIFEDTGGFTFKSTTEHDFEAAAWLRTMGMDLDVIRDIMSRELSTEQVAILSELIDSATTHTINGVDIVIAEVVLDTYVGDFALLTHKLMDMENIRVLFAIGHMGDRIQLVARSKVQEVDVGVVCSSFGGGGHAYAASASIKDRTISQVKDELFALLYSLINPQMVVRDFMSSPVVRIKAAQSVVQAAEVMVRYGLKALPVVEYGDQVCGIIENSVAEKAVGHGLGDERVTEYMLEDFHFVTEDQDLYQVMEIILGHRQRLVPVLRGQELVGVITRTDLINLMVQEPARIPESLLSDKRQEKNIRQILLERLPKDIVSLLQLAGQTGQELDVAVYAVGGFVRDMLLGIPNDDIDLVVEGDGIAFAQNLGRKLGARVRPHLKFRTAVLILPGGQKIDVATARLEYYEYPAALPIVELSSLKMDLYRRDFSINTLAIHLCPPHFGRLVDFFGGQQDIKDGVIRVLHSLSFVEDPTRIIRAIRFEQRFQFKIGGQTERLIKNAVRLNIFQKLSGARIRHELRLLAEDSAPLDAFIRMRDLGLLQEIHPLLHFPQTKEALLEEIERVITWYKLLFREEAPDIWIVYFLGLVSGFDTHQVQALTSRLRFPPKRIELVESTRRQLRYVAMQLAQWGKNGGSAADLYDILSPLSLEGLLYTMAKQRKLELKKAVSHYLTHLQDVGILVTGSDIKKMGLEPGPRFANILRAVKRAVLNGEVRTREDQLKYARRMAASLQGQEPKAVS</sequence>
<evidence type="ECO:0000313" key="15">
    <source>
        <dbReference type="Proteomes" id="UP000639010"/>
    </source>
</evidence>
<dbReference type="EC" id="2.7.7.72" evidence="14"/>
<dbReference type="InterPro" id="IPR046342">
    <property type="entry name" value="CBS_dom_sf"/>
</dbReference>
<evidence type="ECO:0000256" key="10">
    <source>
        <dbReference type="ARBA" id="ARBA00022884"/>
    </source>
</evidence>
<evidence type="ECO:0000256" key="12">
    <source>
        <dbReference type="RuleBase" id="RU003953"/>
    </source>
</evidence>
<dbReference type="Proteomes" id="UP000639010">
    <property type="component" value="Unassembled WGS sequence"/>
</dbReference>
<keyword evidence="4 12" id="KW-0808">Transferase</keyword>
<dbReference type="InterPro" id="IPR038763">
    <property type="entry name" value="DHH_sf"/>
</dbReference>
<dbReference type="SMART" id="SM00116">
    <property type="entry name" value="CBS"/>
    <property type="match status" value="2"/>
</dbReference>
<dbReference type="SUPFAM" id="SSF81301">
    <property type="entry name" value="Nucleotidyltransferase"/>
    <property type="match status" value="1"/>
</dbReference>
<evidence type="ECO:0000256" key="5">
    <source>
        <dbReference type="ARBA" id="ARBA00022694"/>
    </source>
</evidence>
<dbReference type="InterPro" id="IPR032828">
    <property type="entry name" value="PolyA_RNA-bd"/>
</dbReference>
<evidence type="ECO:0000256" key="8">
    <source>
        <dbReference type="ARBA" id="ARBA00022741"/>
    </source>
</evidence>
<protein>
    <submittedName>
        <fullName evidence="14">tRNA nucleotidyltransferase (CCA-adding enzyme)</fullName>
        <ecNumber evidence="14">2.7.7.72</ecNumber>
        <ecNumber evidence="14">3.1.3.-</ecNumber>
        <ecNumber evidence="14">3.1.4.-</ecNumber>
    </submittedName>
</protein>
<dbReference type="SUPFAM" id="SSF54631">
    <property type="entry name" value="CBS-domain pair"/>
    <property type="match status" value="1"/>
</dbReference>
<dbReference type="Gene3D" id="3.10.580.10">
    <property type="entry name" value="CBS-domain"/>
    <property type="match status" value="1"/>
</dbReference>
<dbReference type="InterPro" id="IPR043519">
    <property type="entry name" value="NT_sf"/>
</dbReference>
<dbReference type="Gene3D" id="3.10.310.30">
    <property type="match status" value="1"/>
</dbReference>
<name>A0ABR9H3J7_9BACT</name>
<evidence type="ECO:0000259" key="13">
    <source>
        <dbReference type="PROSITE" id="PS51371"/>
    </source>
</evidence>
<dbReference type="InterPro" id="IPR052390">
    <property type="entry name" value="tRNA_nt/polyA_polymerase"/>
</dbReference>
<evidence type="ECO:0000256" key="4">
    <source>
        <dbReference type="ARBA" id="ARBA00022679"/>
    </source>
</evidence>